<dbReference type="GO" id="GO:0046417">
    <property type="term" value="P:chorismate metabolic process"/>
    <property type="evidence" value="ECO:0007669"/>
    <property type="project" value="InterPro"/>
</dbReference>
<evidence type="ECO:0000313" key="5">
    <source>
        <dbReference type="Proteomes" id="UP000186736"/>
    </source>
</evidence>
<name>A0A1Q9R1Y5_PSEPU</name>
<dbReference type="Proteomes" id="UP000186736">
    <property type="component" value="Unassembled WGS sequence"/>
</dbReference>
<dbReference type="OrthoDB" id="4479197at2"/>
<proteinExistence type="predicted"/>
<evidence type="ECO:0000313" key="4">
    <source>
        <dbReference type="EMBL" id="OLS61409.1"/>
    </source>
</evidence>
<dbReference type="GO" id="GO:0004106">
    <property type="term" value="F:chorismate mutase activity"/>
    <property type="evidence" value="ECO:0007669"/>
    <property type="project" value="UniProtKB-EC"/>
</dbReference>
<dbReference type="AlphaFoldDB" id="A0A1Q9R1Y5"/>
<dbReference type="InterPro" id="IPR036263">
    <property type="entry name" value="Chorismate_II_sf"/>
</dbReference>
<evidence type="ECO:0000256" key="1">
    <source>
        <dbReference type="ARBA" id="ARBA00012404"/>
    </source>
</evidence>
<dbReference type="Pfam" id="PF01817">
    <property type="entry name" value="CM_2"/>
    <property type="match status" value="1"/>
</dbReference>
<reference evidence="4 5" key="1">
    <citation type="submission" date="2016-10" db="EMBL/GenBank/DDBJ databases">
        <title>Genome Sequence of Pseudomonas putida GM4FR.</title>
        <authorList>
            <person name="Poehlein A."/>
            <person name="Wemheuer F."/>
            <person name="Hollensteiner J."/>
            <person name="Wemheuer B."/>
        </authorList>
    </citation>
    <scope>NUCLEOTIDE SEQUENCE [LARGE SCALE GENOMIC DNA]</scope>
    <source>
        <strain evidence="4 5">GM4FR</strain>
    </source>
</reference>
<evidence type="ECO:0000256" key="2">
    <source>
        <dbReference type="ARBA" id="ARBA00023235"/>
    </source>
</evidence>
<dbReference type="PROSITE" id="PS51168">
    <property type="entry name" value="CHORISMATE_MUT_2"/>
    <property type="match status" value="1"/>
</dbReference>
<gene>
    <name evidence="4" type="ORF">PSEMO_37490</name>
</gene>
<dbReference type="SUPFAM" id="SSF48600">
    <property type="entry name" value="Chorismate mutase II"/>
    <property type="match status" value="1"/>
</dbReference>
<feature type="domain" description="Chorismate mutase" evidence="3">
    <location>
        <begin position="1"/>
        <end position="92"/>
    </location>
</feature>
<evidence type="ECO:0000259" key="3">
    <source>
        <dbReference type="PROSITE" id="PS51168"/>
    </source>
</evidence>
<dbReference type="EC" id="5.4.99.5" evidence="1"/>
<dbReference type="SMART" id="SM00830">
    <property type="entry name" value="CM_2"/>
    <property type="match status" value="1"/>
</dbReference>
<dbReference type="Gene3D" id="1.20.59.10">
    <property type="entry name" value="Chorismate mutase"/>
    <property type="match status" value="1"/>
</dbReference>
<dbReference type="EMBL" id="MKZO01000033">
    <property type="protein sequence ID" value="OLS61409.1"/>
    <property type="molecule type" value="Genomic_DNA"/>
</dbReference>
<sequence length="102" mass="11443">MPVNAELQPYREQLDQINELLVDLLAERMAICRVIAKVKSARGIPMMQPSRVTSTLDQVRALSGSRQLRPEYLDGLFQLIIEETCDEELRVMALLAGSAEEG</sequence>
<dbReference type="InterPro" id="IPR051331">
    <property type="entry name" value="Chorismate_mutase-related"/>
</dbReference>
<protein>
    <recommendedName>
        <fullName evidence="1">chorismate mutase</fullName>
        <ecNumber evidence="1">5.4.99.5</ecNumber>
    </recommendedName>
</protein>
<dbReference type="PANTHER" id="PTHR38041:SF1">
    <property type="entry name" value="CHORISMATE MUTASE"/>
    <property type="match status" value="1"/>
</dbReference>
<organism evidence="4 5">
    <name type="scientific">Pseudomonas putida</name>
    <name type="common">Arthrobacter siderocapsulatus</name>
    <dbReference type="NCBI Taxonomy" id="303"/>
    <lineage>
        <taxon>Bacteria</taxon>
        <taxon>Pseudomonadati</taxon>
        <taxon>Pseudomonadota</taxon>
        <taxon>Gammaproteobacteria</taxon>
        <taxon>Pseudomonadales</taxon>
        <taxon>Pseudomonadaceae</taxon>
        <taxon>Pseudomonas</taxon>
    </lineage>
</organism>
<dbReference type="InterPro" id="IPR002701">
    <property type="entry name" value="CM_II_prokaryot"/>
</dbReference>
<comment type="caution">
    <text evidence="4">The sequence shown here is derived from an EMBL/GenBank/DDBJ whole genome shotgun (WGS) entry which is preliminary data.</text>
</comment>
<dbReference type="RefSeq" id="WP_075804525.1">
    <property type="nucleotide sequence ID" value="NZ_MKZO01000033.1"/>
</dbReference>
<dbReference type="InterPro" id="IPR036979">
    <property type="entry name" value="CM_dom_sf"/>
</dbReference>
<dbReference type="GO" id="GO:0009697">
    <property type="term" value="P:salicylic acid biosynthetic process"/>
    <property type="evidence" value="ECO:0007669"/>
    <property type="project" value="TreeGrafter"/>
</dbReference>
<keyword evidence="2" id="KW-0413">Isomerase</keyword>
<accession>A0A1Q9R1Y5</accession>
<dbReference type="PANTHER" id="PTHR38041">
    <property type="entry name" value="CHORISMATE MUTASE"/>
    <property type="match status" value="1"/>
</dbReference>